<evidence type="ECO:0000313" key="2">
    <source>
        <dbReference type="Proteomes" id="UP000192660"/>
    </source>
</evidence>
<protein>
    <submittedName>
        <fullName evidence="1">N-acetylglucosaminyl deacetylase, LmbE family</fullName>
    </submittedName>
</protein>
<reference evidence="2" key="1">
    <citation type="submission" date="2017-04" db="EMBL/GenBank/DDBJ databases">
        <authorList>
            <person name="Varghese N."/>
            <person name="Submissions S."/>
        </authorList>
    </citation>
    <scope>NUCLEOTIDE SEQUENCE [LARGE SCALE GENOMIC DNA]</scope>
    <source>
        <strain evidence="2">DSM 9293</strain>
    </source>
</reference>
<dbReference type="Proteomes" id="UP000192660">
    <property type="component" value="Unassembled WGS sequence"/>
</dbReference>
<dbReference type="Gene3D" id="3.40.50.10320">
    <property type="entry name" value="LmbE-like"/>
    <property type="match status" value="1"/>
</dbReference>
<dbReference type="PANTHER" id="PTHR12993:SF29">
    <property type="entry name" value="BLR3841 PROTEIN"/>
    <property type="match status" value="1"/>
</dbReference>
<dbReference type="STRING" id="28034.BFX07_07845"/>
<dbReference type="AlphaFoldDB" id="A0A1W1W5X5"/>
<evidence type="ECO:0000313" key="1">
    <source>
        <dbReference type="EMBL" id="SMC01592.1"/>
    </source>
</evidence>
<gene>
    <name evidence="1" type="ORF">SAMN00768000_0012</name>
</gene>
<sequence>MAKILVVAPHPDDEALGAGGVIHRAIQAGNEVRVILMSAGDGFVQDAERYYLSLHVTPEEYLHLGYERQLESQRAMAQLGLSPEHVACLGFPDGGLDHLLLHYGDSLPFESQTTHQASVPYIHLPSYHTPYTGYHLLNLLIHELKTFQPEWVVSPILVDQHPDHWATSAFATLALLQCQAAHLPWAQSAQQWGYLIHWTGWPLPLGYHPELSMEMPQALKTHPFITWYPQDDYAEQEIQTKRQALLSYDSQVELIKPFLQAFARRNEILGKVLPLPWGPRVVLPRPKSVALPKLIHKDFGLIGSTWWFDGMQMHALLDLNGRPEWTIRLASFIFGSDLQFFGAEIKGDVTREEIQRIDTERGVELVWSPQNNAIHGMALMGIVIYDEENKMIARTGFWPWQSLR</sequence>
<dbReference type="SUPFAM" id="SSF102588">
    <property type="entry name" value="LmbE-like"/>
    <property type="match status" value="1"/>
</dbReference>
<dbReference type="InterPro" id="IPR003737">
    <property type="entry name" value="GlcNAc_PI_deacetylase-related"/>
</dbReference>
<dbReference type="PANTHER" id="PTHR12993">
    <property type="entry name" value="N-ACETYLGLUCOSAMINYL-PHOSPHATIDYLINOSITOL DE-N-ACETYLASE-RELATED"/>
    <property type="match status" value="1"/>
</dbReference>
<dbReference type="GO" id="GO:0016811">
    <property type="term" value="F:hydrolase activity, acting on carbon-nitrogen (but not peptide) bonds, in linear amides"/>
    <property type="evidence" value="ECO:0007669"/>
    <property type="project" value="TreeGrafter"/>
</dbReference>
<dbReference type="Pfam" id="PF02585">
    <property type="entry name" value="PIG-L"/>
    <property type="match status" value="1"/>
</dbReference>
<dbReference type="EMBL" id="FWWY01000001">
    <property type="protein sequence ID" value="SMC01592.1"/>
    <property type="molecule type" value="Genomic_DNA"/>
</dbReference>
<proteinExistence type="predicted"/>
<dbReference type="RefSeq" id="WP_084660608.1">
    <property type="nucleotide sequence ID" value="NZ_FWWY01000001.1"/>
</dbReference>
<name>A0A1W1W5X5_SULTA</name>
<dbReference type="OrthoDB" id="9815144at2"/>
<accession>A0A1W1W5X5</accession>
<dbReference type="InterPro" id="IPR024078">
    <property type="entry name" value="LmbE-like_dom_sf"/>
</dbReference>
<keyword evidence="2" id="KW-1185">Reference proteome</keyword>
<organism evidence="1 2">
    <name type="scientific">Sulfobacillus thermosulfidooxidans (strain DSM 9293 / VKM B-1269 / AT-1)</name>
    <dbReference type="NCBI Taxonomy" id="929705"/>
    <lineage>
        <taxon>Bacteria</taxon>
        <taxon>Bacillati</taxon>
        <taxon>Bacillota</taxon>
        <taxon>Clostridia</taxon>
        <taxon>Eubacteriales</taxon>
        <taxon>Clostridiales Family XVII. Incertae Sedis</taxon>
        <taxon>Sulfobacillus</taxon>
    </lineage>
</organism>